<name>A0ACC2VRF1_9TREE</name>
<accession>A0ACC2VRF1</accession>
<gene>
    <name evidence="1" type="ORF">QFC20_005176</name>
</gene>
<organism evidence="1 2">
    <name type="scientific">Naganishia adeliensis</name>
    <dbReference type="NCBI Taxonomy" id="92952"/>
    <lineage>
        <taxon>Eukaryota</taxon>
        <taxon>Fungi</taxon>
        <taxon>Dikarya</taxon>
        <taxon>Basidiomycota</taxon>
        <taxon>Agaricomycotina</taxon>
        <taxon>Tremellomycetes</taxon>
        <taxon>Filobasidiales</taxon>
        <taxon>Filobasidiaceae</taxon>
        <taxon>Naganishia</taxon>
    </lineage>
</organism>
<protein>
    <submittedName>
        <fullName evidence="1">Uncharacterized protein</fullName>
    </submittedName>
</protein>
<keyword evidence="2" id="KW-1185">Reference proteome</keyword>
<evidence type="ECO:0000313" key="1">
    <source>
        <dbReference type="EMBL" id="KAJ9101645.1"/>
    </source>
</evidence>
<reference evidence="1" key="1">
    <citation type="submission" date="2023-04" db="EMBL/GenBank/DDBJ databases">
        <title>Draft Genome sequencing of Naganishia species isolated from polar environments using Oxford Nanopore Technology.</title>
        <authorList>
            <person name="Leo P."/>
            <person name="Venkateswaran K."/>
        </authorList>
    </citation>
    <scope>NUCLEOTIDE SEQUENCE</scope>
    <source>
        <strain evidence="1">MNA-CCFEE 5262</strain>
    </source>
</reference>
<dbReference type="EMBL" id="JASBWS010000068">
    <property type="protein sequence ID" value="KAJ9101645.1"/>
    <property type="molecule type" value="Genomic_DNA"/>
</dbReference>
<sequence length="179" mass="19044">MSFSYGPALHEALCQTDLDTRTSDATADATEASKQPSSANKMTIIHYMGPLSMEEEAAGMVEVATTRQAEDEAGAARIRAHNSLESYIYSGLKSKIIDNSTLWWKMSPEDQVALQKAVDIATSFLDGSGNASTEEIKKHHDDLKNVGDPILRRLEADKGATDGAGGMLGGAAGDVANKL</sequence>
<proteinExistence type="predicted"/>
<dbReference type="Proteomes" id="UP001230649">
    <property type="component" value="Unassembled WGS sequence"/>
</dbReference>
<comment type="caution">
    <text evidence="1">The sequence shown here is derived from an EMBL/GenBank/DDBJ whole genome shotgun (WGS) entry which is preliminary data.</text>
</comment>
<evidence type="ECO:0000313" key="2">
    <source>
        <dbReference type="Proteomes" id="UP001230649"/>
    </source>
</evidence>